<dbReference type="OrthoDB" id="9777057at2"/>
<evidence type="ECO:0000256" key="2">
    <source>
        <dbReference type="ARBA" id="ARBA00022833"/>
    </source>
</evidence>
<protein>
    <submittedName>
        <fullName evidence="6">L-threonine 3-dehydrogenase</fullName>
        <ecNumber evidence="6">1.1.1.103</ecNumber>
    </submittedName>
</protein>
<sequence>MKAGVLYGVNDIRYTDFDDPVCGENDVIIKVKACGICGSDYPRILKKWKYNLPAIPGHEFSGVIVAKGEKAQNVNMGDRVVAVPLVSCNRCDNCLAGNFSLCDNYKMLGADLYGGFAEYVRVPSTNVIKIGNIDFESAAMIEPLAVALHGILGIKPNIGDTVAVMGSGTLGQLVMQWLKIGGIYNIIAVDISTDKLNKAKSLGAKACINAKEKDPVEEISKLTREKGVDITFECAGSTVTQEQSLLVTRKKGKVSYLGIAYSDILLSEKAFESIFRKELTLKGFWNSYSAPFPGQEWYRSIDFLKNDLINLESLISHRFELSKIREAVDLVISEKEDYNKIMILPK</sequence>
<dbReference type="Gene3D" id="3.90.180.10">
    <property type="entry name" value="Medium-chain alcohol dehydrogenases, catalytic domain"/>
    <property type="match status" value="1"/>
</dbReference>
<evidence type="ECO:0000256" key="1">
    <source>
        <dbReference type="ARBA" id="ARBA00022723"/>
    </source>
</evidence>
<reference evidence="7" key="1">
    <citation type="journal article" date="2013" name="Genome Announc.">
        <title>First genome sequence of a syntrophic acetate-oxidizing bacterium, Tepidanaerobacter acetatoxydans strain Re1.</title>
        <authorList>
            <person name="Manzoor S."/>
            <person name="Bongcam-Rudloff E."/>
            <person name="Schnurer A."/>
            <person name="Muller B."/>
        </authorList>
    </citation>
    <scope>NUCLEOTIDE SEQUENCE [LARGE SCALE GENOMIC DNA]</scope>
    <source>
        <strain evidence="7">Re1</strain>
    </source>
</reference>
<dbReference type="SUPFAM" id="SSF51735">
    <property type="entry name" value="NAD(P)-binding Rossmann-fold domains"/>
    <property type="match status" value="1"/>
</dbReference>
<dbReference type="Gene3D" id="3.40.50.720">
    <property type="entry name" value="NAD(P)-binding Rossmann-like Domain"/>
    <property type="match status" value="1"/>
</dbReference>
<dbReference type="InterPro" id="IPR013154">
    <property type="entry name" value="ADH-like_N"/>
</dbReference>
<dbReference type="AlphaFoldDB" id="F4LW31"/>
<evidence type="ECO:0000313" key="7">
    <source>
        <dbReference type="Proteomes" id="UP000010802"/>
    </source>
</evidence>
<dbReference type="KEGG" id="tep:TepRe1_0619"/>
<dbReference type="KEGG" id="tae:TepiRe1_0675"/>
<keyword evidence="1 4" id="KW-0479">Metal-binding</keyword>
<dbReference type="eggNOG" id="COG1063">
    <property type="taxonomic scope" value="Bacteria"/>
</dbReference>
<accession>F4LW31</accession>
<dbReference type="PANTHER" id="PTHR43401:SF2">
    <property type="entry name" value="L-THREONINE 3-DEHYDROGENASE"/>
    <property type="match status" value="1"/>
</dbReference>
<organism evidence="6 7">
    <name type="scientific">Tepidanaerobacter acetatoxydans (strain DSM 21804 / JCM 16047 / Re1)</name>
    <dbReference type="NCBI Taxonomy" id="1209989"/>
    <lineage>
        <taxon>Bacteria</taxon>
        <taxon>Bacillati</taxon>
        <taxon>Bacillota</taxon>
        <taxon>Clostridia</taxon>
        <taxon>Thermosediminibacterales</taxon>
        <taxon>Tepidanaerobacteraceae</taxon>
        <taxon>Tepidanaerobacter</taxon>
    </lineage>
</organism>
<dbReference type="PROSITE" id="PS00059">
    <property type="entry name" value="ADH_ZINC"/>
    <property type="match status" value="1"/>
</dbReference>
<dbReference type="PATRIC" id="fig|1209989.3.peg.730"/>
<dbReference type="InterPro" id="IPR011032">
    <property type="entry name" value="GroES-like_sf"/>
</dbReference>
<evidence type="ECO:0000259" key="5">
    <source>
        <dbReference type="SMART" id="SM00829"/>
    </source>
</evidence>
<keyword evidence="3 6" id="KW-0560">Oxidoreductase</keyword>
<evidence type="ECO:0000256" key="3">
    <source>
        <dbReference type="ARBA" id="ARBA00023002"/>
    </source>
</evidence>
<dbReference type="SMART" id="SM00829">
    <property type="entry name" value="PKS_ER"/>
    <property type="match status" value="1"/>
</dbReference>
<dbReference type="STRING" id="1209989.TepRe1_0619"/>
<proteinExistence type="inferred from homology"/>
<dbReference type="Pfam" id="PF08240">
    <property type="entry name" value="ADH_N"/>
    <property type="match status" value="1"/>
</dbReference>
<dbReference type="EC" id="1.1.1.103" evidence="6"/>
<dbReference type="InterPro" id="IPR002328">
    <property type="entry name" value="ADH_Zn_CS"/>
</dbReference>
<dbReference type="GO" id="GO:0008743">
    <property type="term" value="F:L-threonine 3-dehydrogenase activity"/>
    <property type="evidence" value="ECO:0007669"/>
    <property type="project" value="UniProtKB-EC"/>
</dbReference>
<evidence type="ECO:0000313" key="6">
    <source>
        <dbReference type="EMBL" id="CCP25364.1"/>
    </source>
</evidence>
<dbReference type="InterPro" id="IPR036291">
    <property type="entry name" value="NAD(P)-bd_dom_sf"/>
</dbReference>
<comment type="cofactor">
    <cofactor evidence="4">
        <name>Zn(2+)</name>
        <dbReference type="ChEBI" id="CHEBI:29105"/>
    </cofactor>
</comment>
<dbReference type="PANTHER" id="PTHR43401">
    <property type="entry name" value="L-THREONINE 3-DEHYDROGENASE"/>
    <property type="match status" value="1"/>
</dbReference>
<dbReference type="GO" id="GO:0008270">
    <property type="term" value="F:zinc ion binding"/>
    <property type="evidence" value="ECO:0007669"/>
    <property type="project" value="InterPro"/>
</dbReference>
<dbReference type="SUPFAM" id="SSF50129">
    <property type="entry name" value="GroES-like"/>
    <property type="match status" value="1"/>
</dbReference>
<dbReference type="EMBL" id="HF563609">
    <property type="protein sequence ID" value="CCP25364.1"/>
    <property type="molecule type" value="Genomic_DNA"/>
</dbReference>
<dbReference type="HOGENOM" id="CLU_026673_11_0_9"/>
<feature type="domain" description="Enoyl reductase (ER)" evidence="5">
    <location>
        <begin position="8"/>
        <end position="343"/>
    </location>
</feature>
<dbReference type="InterPro" id="IPR013149">
    <property type="entry name" value="ADH-like_C"/>
</dbReference>
<evidence type="ECO:0000256" key="4">
    <source>
        <dbReference type="RuleBase" id="RU361277"/>
    </source>
</evidence>
<keyword evidence="2 4" id="KW-0862">Zinc</keyword>
<dbReference type="InterPro" id="IPR020843">
    <property type="entry name" value="ER"/>
</dbReference>
<gene>
    <name evidence="6" type="ordered locus">TEPIRE1_0675</name>
</gene>
<name>F4LW31_TEPAE</name>
<dbReference type="CDD" id="cd08236">
    <property type="entry name" value="sugar_DH"/>
    <property type="match status" value="1"/>
</dbReference>
<dbReference type="Proteomes" id="UP000010802">
    <property type="component" value="Chromosome"/>
</dbReference>
<dbReference type="InterPro" id="IPR050129">
    <property type="entry name" value="Zn_alcohol_dh"/>
</dbReference>
<dbReference type="RefSeq" id="WP_013777730.1">
    <property type="nucleotide sequence ID" value="NC_015519.1"/>
</dbReference>
<keyword evidence="7" id="KW-1185">Reference proteome</keyword>
<accession>L0RYQ9</accession>
<comment type="similarity">
    <text evidence="4">Belongs to the zinc-containing alcohol dehydrogenase family.</text>
</comment>
<dbReference type="Pfam" id="PF00107">
    <property type="entry name" value="ADH_zinc_N"/>
    <property type="match status" value="1"/>
</dbReference>